<sequence>MNSCELSDNAIFTKKYGADSITAIEILAAIESEFEIKLPENFADKMISLNSIYTVMQEISISYPEENS</sequence>
<dbReference type="Proteomes" id="UP000028511">
    <property type="component" value="Unassembled WGS sequence"/>
</dbReference>
<dbReference type="PROSITE" id="PS00012">
    <property type="entry name" value="PHOSPHOPANTETHEINE"/>
    <property type="match status" value="1"/>
</dbReference>
<dbReference type="Pfam" id="PF00550">
    <property type="entry name" value="PP-binding"/>
    <property type="match status" value="1"/>
</dbReference>
<gene>
    <name evidence="4" type="ORF">XBP1_1670019</name>
</gene>
<dbReference type="InterPro" id="IPR009081">
    <property type="entry name" value="PP-bd_ACP"/>
</dbReference>
<proteinExistence type="predicted"/>
<feature type="domain" description="Carrier" evidence="3">
    <location>
        <begin position="1"/>
        <end position="60"/>
    </location>
</feature>
<name>A0A077NC71_XENBV</name>
<protein>
    <recommendedName>
        <fullName evidence="3">Carrier domain-containing protein</fullName>
    </recommendedName>
</protein>
<evidence type="ECO:0000313" key="5">
    <source>
        <dbReference type="Proteomes" id="UP000028511"/>
    </source>
</evidence>
<organism evidence="4 5">
    <name type="scientific">Xenorhabdus bovienii str. puntauvense</name>
    <dbReference type="NCBI Taxonomy" id="1398201"/>
    <lineage>
        <taxon>Bacteria</taxon>
        <taxon>Pseudomonadati</taxon>
        <taxon>Pseudomonadota</taxon>
        <taxon>Gammaproteobacteria</taxon>
        <taxon>Enterobacterales</taxon>
        <taxon>Morganellaceae</taxon>
        <taxon>Xenorhabdus</taxon>
    </lineage>
</organism>
<evidence type="ECO:0000313" key="4">
    <source>
        <dbReference type="EMBL" id="CDG95888.1"/>
    </source>
</evidence>
<keyword evidence="1" id="KW-0596">Phosphopantetheine</keyword>
<dbReference type="AlphaFoldDB" id="A0A077NC71"/>
<keyword evidence="2" id="KW-0597">Phosphoprotein</keyword>
<evidence type="ECO:0000256" key="2">
    <source>
        <dbReference type="ARBA" id="ARBA00022553"/>
    </source>
</evidence>
<dbReference type="Gene3D" id="1.10.1200.10">
    <property type="entry name" value="ACP-like"/>
    <property type="match status" value="1"/>
</dbReference>
<dbReference type="EMBL" id="CBSW010000076">
    <property type="protein sequence ID" value="CDG95888.1"/>
    <property type="molecule type" value="Genomic_DNA"/>
</dbReference>
<dbReference type="SUPFAM" id="SSF47336">
    <property type="entry name" value="ACP-like"/>
    <property type="match status" value="1"/>
</dbReference>
<dbReference type="InterPro" id="IPR006162">
    <property type="entry name" value="Ppantetheine_attach_site"/>
</dbReference>
<evidence type="ECO:0000256" key="1">
    <source>
        <dbReference type="ARBA" id="ARBA00022450"/>
    </source>
</evidence>
<accession>A0A077NC71</accession>
<reference evidence="4" key="1">
    <citation type="submission" date="2013-07" db="EMBL/GenBank/DDBJ databases">
        <title>Sub-species coevolution in mutualistic symbiosis.</title>
        <authorList>
            <person name="Murfin K."/>
            <person name="Klassen J."/>
            <person name="Lee M."/>
            <person name="Forst S."/>
            <person name="Stock P."/>
            <person name="Goodrich-Blair H."/>
        </authorList>
    </citation>
    <scope>NUCLEOTIDE SEQUENCE [LARGE SCALE GENOMIC DNA]</scope>
    <source>
        <strain evidence="4">Puntauvense</strain>
    </source>
</reference>
<evidence type="ECO:0000259" key="3">
    <source>
        <dbReference type="PROSITE" id="PS50075"/>
    </source>
</evidence>
<comment type="caution">
    <text evidence="4">The sequence shown here is derived from an EMBL/GenBank/DDBJ whole genome shotgun (WGS) entry which is preliminary data.</text>
</comment>
<dbReference type="InterPro" id="IPR036736">
    <property type="entry name" value="ACP-like_sf"/>
</dbReference>
<dbReference type="PROSITE" id="PS50075">
    <property type="entry name" value="CARRIER"/>
    <property type="match status" value="1"/>
</dbReference>
<dbReference type="HOGENOM" id="CLU_108696_7_1_6"/>